<dbReference type="EMBL" id="VBAL01000037">
    <property type="protein sequence ID" value="TMJ04689.1"/>
    <property type="molecule type" value="Genomic_DNA"/>
</dbReference>
<dbReference type="PANTHER" id="PTHR10046">
    <property type="entry name" value="ATP DEPENDENT LON PROTEASE FAMILY MEMBER"/>
    <property type="match status" value="1"/>
</dbReference>
<comment type="caution">
    <text evidence="3">The sequence shown here is derived from an EMBL/GenBank/DDBJ whole genome shotgun (WGS) entry which is preliminary data.</text>
</comment>
<accession>A0A537L9J7</accession>
<dbReference type="InterPro" id="IPR027065">
    <property type="entry name" value="Lon_Prtase"/>
</dbReference>
<dbReference type="GO" id="GO:0006508">
    <property type="term" value="P:proteolysis"/>
    <property type="evidence" value="ECO:0007669"/>
    <property type="project" value="UniProtKB-KW"/>
</dbReference>
<dbReference type="InterPro" id="IPR014721">
    <property type="entry name" value="Ribsml_uS5_D2-typ_fold_subgr"/>
</dbReference>
<dbReference type="PROSITE" id="PS51786">
    <property type="entry name" value="LON_PROTEOLYTIC"/>
    <property type="match status" value="1"/>
</dbReference>
<evidence type="ECO:0000259" key="2">
    <source>
        <dbReference type="PROSITE" id="PS51786"/>
    </source>
</evidence>
<feature type="active site" evidence="1">
    <location>
        <position position="14"/>
    </location>
</feature>
<dbReference type="InterPro" id="IPR020568">
    <property type="entry name" value="Ribosomal_Su5_D2-typ_SF"/>
</dbReference>
<dbReference type="InterPro" id="IPR008269">
    <property type="entry name" value="Lon_proteolytic"/>
</dbReference>
<comment type="catalytic activity">
    <reaction evidence="1">
        <text>Hydrolysis of proteins in presence of ATP.</text>
        <dbReference type="EC" id="3.4.21.53"/>
    </reaction>
</comment>
<reference evidence="3 4" key="1">
    <citation type="journal article" date="2019" name="Nat. Microbiol.">
        <title>Mediterranean grassland soil C-N compound turnover is dependent on rainfall and depth, and is mediated by genomically divergent microorganisms.</title>
        <authorList>
            <person name="Diamond S."/>
            <person name="Andeer P.F."/>
            <person name="Li Z."/>
            <person name="Crits-Christoph A."/>
            <person name="Burstein D."/>
            <person name="Anantharaman K."/>
            <person name="Lane K.R."/>
            <person name="Thomas B.C."/>
            <person name="Pan C."/>
            <person name="Northen T.R."/>
            <person name="Banfield J.F."/>
        </authorList>
    </citation>
    <scope>NUCLEOTIDE SEQUENCE [LARGE SCALE GENOMIC DNA]</scope>
    <source>
        <strain evidence="3">NP_4</strain>
    </source>
</reference>
<dbReference type="Proteomes" id="UP000319353">
    <property type="component" value="Unassembled WGS sequence"/>
</dbReference>
<dbReference type="GO" id="GO:0004176">
    <property type="term" value="F:ATP-dependent peptidase activity"/>
    <property type="evidence" value="ECO:0007669"/>
    <property type="project" value="UniProtKB-UniRule"/>
</dbReference>
<name>A0A537L9J7_9BACT</name>
<dbReference type="AlphaFoldDB" id="A0A537L9J7"/>
<feature type="domain" description="Lon proteolytic" evidence="2">
    <location>
        <begin position="1"/>
        <end position="119"/>
    </location>
</feature>
<gene>
    <name evidence="3" type="ORF">E6H01_04015</name>
</gene>
<comment type="similarity">
    <text evidence="1">Belongs to the peptidase S16 family.</text>
</comment>
<dbReference type="GO" id="GO:0005524">
    <property type="term" value="F:ATP binding"/>
    <property type="evidence" value="ECO:0007669"/>
    <property type="project" value="InterPro"/>
</dbReference>
<evidence type="ECO:0000313" key="3">
    <source>
        <dbReference type="EMBL" id="TMJ04689.1"/>
    </source>
</evidence>
<dbReference type="EC" id="3.4.21.53" evidence="1"/>
<dbReference type="Pfam" id="PF05362">
    <property type="entry name" value="Lon_C"/>
    <property type="match status" value="1"/>
</dbReference>
<dbReference type="SUPFAM" id="SSF54211">
    <property type="entry name" value="Ribosomal protein S5 domain 2-like"/>
    <property type="match status" value="1"/>
</dbReference>
<feature type="active site" evidence="1">
    <location>
        <position position="57"/>
    </location>
</feature>
<dbReference type="PRINTS" id="PR00830">
    <property type="entry name" value="ENDOLAPTASE"/>
</dbReference>
<keyword evidence="1" id="KW-0645">Protease</keyword>
<proteinExistence type="inferred from homology"/>
<dbReference type="GO" id="GO:0004252">
    <property type="term" value="F:serine-type endopeptidase activity"/>
    <property type="evidence" value="ECO:0007669"/>
    <property type="project" value="UniProtKB-UniRule"/>
</dbReference>
<dbReference type="Gene3D" id="3.30.230.10">
    <property type="match status" value="1"/>
</dbReference>
<evidence type="ECO:0000256" key="1">
    <source>
        <dbReference type="PROSITE-ProRule" id="PRU01122"/>
    </source>
</evidence>
<sequence>MTFEQTYSEVEGDSASSTELYALLSELSGVPIEQSIAVTGSVNQKGEIQPIGGVNEKIEGYFAVCKALGLTGRQGVMIPVQNVANLMLRPDVVDVVRQGKFHIWAVRTIDEGLEVLTGLPAGEPDADGQYPDGTVNSLVGRRLSELAERLRRFAPAGRSGDSKNDEKDK</sequence>
<protein>
    <recommendedName>
        <fullName evidence="1">endopeptidase La</fullName>
        <ecNumber evidence="1">3.4.21.53</ecNumber>
    </recommendedName>
</protein>
<evidence type="ECO:0000313" key="4">
    <source>
        <dbReference type="Proteomes" id="UP000319353"/>
    </source>
</evidence>
<keyword evidence="1" id="KW-0378">Hydrolase</keyword>
<keyword evidence="1" id="KW-0720">Serine protease</keyword>
<organism evidence="3 4">
    <name type="scientific">Candidatus Segetimicrobium genomatis</name>
    <dbReference type="NCBI Taxonomy" id="2569760"/>
    <lineage>
        <taxon>Bacteria</taxon>
        <taxon>Bacillati</taxon>
        <taxon>Candidatus Sysuimicrobiota</taxon>
        <taxon>Candidatus Sysuimicrobiia</taxon>
        <taxon>Candidatus Sysuimicrobiales</taxon>
        <taxon>Candidatus Segetimicrobiaceae</taxon>
        <taxon>Candidatus Segetimicrobium</taxon>
    </lineage>
</organism>
<dbReference type="GO" id="GO:0030163">
    <property type="term" value="P:protein catabolic process"/>
    <property type="evidence" value="ECO:0007669"/>
    <property type="project" value="InterPro"/>
</dbReference>